<evidence type="ECO:0000313" key="2">
    <source>
        <dbReference type="EMBL" id="AGH96645.1"/>
    </source>
</evidence>
<keyword evidence="1" id="KW-0732">Signal</keyword>
<name>M4VDS9_9BACT</name>
<dbReference type="EMBL" id="CP003537">
    <property type="protein sequence ID" value="AGH96645.1"/>
    <property type="molecule type" value="Genomic_DNA"/>
</dbReference>
<feature type="chain" id="PRO_5004060227" evidence="1">
    <location>
        <begin position="26"/>
        <end position="292"/>
    </location>
</feature>
<dbReference type="KEGG" id="bex:A11Q_2429"/>
<dbReference type="AlphaFoldDB" id="M4VDS9"/>
<organism evidence="2 3">
    <name type="scientific">Pseudobdellovibrio exovorus JSS</name>
    <dbReference type="NCBI Taxonomy" id="1184267"/>
    <lineage>
        <taxon>Bacteria</taxon>
        <taxon>Pseudomonadati</taxon>
        <taxon>Bdellovibrionota</taxon>
        <taxon>Bdellovibrionia</taxon>
        <taxon>Bdellovibrionales</taxon>
        <taxon>Pseudobdellovibrionaceae</taxon>
        <taxon>Pseudobdellovibrio</taxon>
    </lineage>
</organism>
<dbReference type="STRING" id="1184267.A11Q_2429"/>
<dbReference type="HOGENOM" id="CLU_952077_0_0_7"/>
<dbReference type="Proteomes" id="UP000012040">
    <property type="component" value="Chromosome"/>
</dbReference>
<sequence>MGLYRFLFLTLVWAGMAFSPAAAIAAPRCSALFAQLEGLDFPIEIGGRNSSRAYLTAAHDKLIAEFEMPQLTKVLKIIRDTGLEALTPKQRKRIVKFRQQASFMRSIFQTSEKDHGSPREFAKFVRDFGVLKDLVLMNDSVGARDMAKQILRKYSELDFEALLKDAKPASRRSVSRYFLEVLNDTRVLMHKRDVTVDEMHDVRKNLRDVLRYLQIQNQVRQESLGNRGRIEDSPQIAYLKKINDDLGRICDEHAARILRNEITDETIVRFPQEIRSQIEYFLNNATVIVDGT</sequence>
<dbReference type="RefSeq" id="WP_015471135.1">
    <property type="nucleotide sequence ID" value="NC_020813.1"/>
</dbReference>
<evidence type="ECO:0000313" key="3">
    <source>
        <dbReference type="Proteomes" id="UP000012040"/>
    </source>
</evidence>
<protein>
    <submittedName>
        <fullName evidence="2">Uncharacterized protein</fullName>
    </submittedName>
</protein>
<feature type="signal peptide" evidence="1">
    <location>
        <begin position="1"/>
        <end position="25"/>
    </location>
</feature>
<dbReference type="PATRIC" id="fig|1184267.3.peg.2458"/>
<accession>M4VDS9</accession>
<reference evidence="2 3" key="1">
    <citation type="journal article" date="2013" name="ISME J.">
        <title>By their genes ye shall know them: genomic signatures of predatory bacteria.</title>
        <authorList>
            <person name="Pasternak Z."/>
            <person name="Pietrokovski S."/>
            <person name="Rotem O."/>
            <person name="Gophna U."/>
            <person name="Lurie-Weinberger M.N."/>
            <person name="Jurkevitch E."/>
        </authorList>
    </citation>
    <scope>NUCLEOTIDE SEQUENCE [LARGE SCALE GENOMIC DNA]</scope>
    <source>
        <strain evidence="2 3">JSS</strain>
    </source>
</reference>
<proteinExistence type="predicted"/>
<evidence type="ECO:0000256" key="1">
    <source>
        <dbReference type="SAM" id="SignalP"/>
    </source>
</evidence>
<gene>
    <name evidence="2" type="ORF">A11Q_2429</name>
</gene>
<keyword evidence="3" id="KW-1185">Reference proteome</keyword>